<dbReference type="GO" id="GO:0042450">
    <property type="term" value="P:L-arginine biosynthetic process via ornithine"/>
    <property type="evidence" value="ECO:0007669"/>
    <property type="project" value="TreeGrafter"/>
</dbReference>
<dbReference type="EC" id="2.1.3.3" evidence="2"/>
<proteinExistence type="inferred from homology"/>
<dbReference type="EMBL" id="UINC01052063">
    <property type="protein sequence ID" value="SVB66948.1"/>
    <property type="molecule type" value="Genomic_DNA"/>
</dbReference>
<dbReference type="InterPro" id="IPR024904">
    <property type="entry name" value="OTCase_ArgI"/>
</dbReference>
<dbReference type="NCBIfam" id="NF001986">
    <property type="entry name" value="PRK00779.1"/>
    <property type="match status" value="1"/>
</dbReference>
<dbReference type="GO" id="GO:0016597">
    <property type="term" value="F:amino acid binding"/>
    <property type="evidence" value="ECO:0007669"/>
    <property type="project" value="InterPro"/>
</dbReference>
<dbReference type="InterPro" id="IPR006131">
    <property type="entry name" value="Asp_carbamoyltransf_Asp/Orn-bd"/>
</dbReference>
<protein>
    <recommendedName>
        <fullName evidence="2">ornithine carbamoyltransferase</fullName>
        <ecNumber evidence="2">2.1.3.3</ecNumber>
    </recommendedName>
</protein>
<feature type="domain" description="Aspartate/ornithine carbamoyltransferase Asp/Orn-binding" evidence="5">
    <location>
        <begin position="146"/>
        <end position="291"/>
    </location>
</feature>
<organism evidence="7">
    <name type="scientific">marine metagenome</name>
    <dbReference type="NCBI Taxonomy" id="408172"/>
    <lineage>
        <taxon>unclassified sequences</taxon>
        <taxon>metagenomes</taxon>
        <taxon>ecological metagenomes</taxon>
    </lineage>
</organism>
<dbReference type="NCBIfam" id="TIGR00658">
    <property type="entry name" value="orni_carb_tr"/>
    <property type="match status" value="1"/>
</dbReference>
<dbReference type="PROSITE" id="PS00097">
    <property type="entry name" value="CARBAMOYLTRANSFERASE"/>
    <property type="match status" value="1"/>
</dbReference>
<dbReference type="SUPFAM" id="SSF53671">
    <property type="entry name" value="Aspartate/ornithine carbamoyltransferase"/>
    <property type="match status" value="1"/>
</dbReference>
<accession>A0A382FV75</accession>
<dbReference type="AlphaFoldDB" id="A0A382FV75"/>
<dbReference type="Gene3D" id="3.40.50.1370">
    <property type="entry name" value="Aspartate/ornithine carbamoyltransferase"/>
    <property type="match status" value="2"/>
</dbReference>
<dbReference type="Pfam" id="PF02729">
    <property type="entry name" value="OTCace_N"/>
    <property type="match status" value="1"/>
</dbReference>
<evidence type="ECO:0000256" key="3">
    <source>
        <dbReference type="ARBA" id="ARBA00022679"/>
    </source>
</evidence>
<gene>
    <name evidence="7" type="ORF">METZ01_LOCUS219802</name>
</gene>
<dbReference type="GO" id="GO:0004585">
    <property type="term" value="F:ornithine carbamoyltransferase activity"/>
    <property type="evidence" value="ECO:0007669"/>
    <property type="project" value="UniProtKB-EC"/>
</dbReference>
<dbReference type="PANTHER" id="PTHR45753">
    <property type="entry name" value="ORNITHINE CARBAMOYLTRANSFERASE, MITOCHONDRIAL"/>
    <property type="match status" value="1"/>
</dbReference>
<dbReference type="Pfam" id="PF00185">
    <property type="entry name" value="OTCace"/>
    <property type="match status" value="1"/>
</dbReference>
<sequence>MTRHFLNLKDLSSKELEGIILHALSLKKENSYSKELAGKYLALIFEKASTRTRISFEVAMNRLGGVASFLPTSDLHLGKRESLEDTSRVISSMADAIVLRTISHKTIERFASVSSIPVINGLSELSHPCQLLADLMTFYECNGDIKDKKVTWVGDCNNMFFSYVEASELMGFKLSVACPKGFWPTERKVLNSNVNFTEDLNKAAEESDLITTDVWVSMGDEEESKERMKAFKSFQVRPELMNLAKKNAIFLHCLPAIRGQEISENMLEHPRSKVWQQAENRVHAQKSLLLFLLKKSL</sequence>
<comment type="similarity">
    <text evidence="1">Belongs to the aspartate/ornithine carbamoyltransferase superfamily. OTCase family.</text>
</comment>
<dbReference type="InterPro" id="IPR006132">
    <property type="entry name" value="Asp/Orn_carbamoyltranf_P-bd"/>
</dbReference>
<dbReference type="HAMAP" id="MF_01109">
    <property type="entry name" value="OTCase"/>
    <property type="match status" value="1"/>
</dbReference>
<evidence type="ECO:0000256" key="1">
    <source>
        <dbReference type="ARBA" id="ARBA00007805"/>
    </source>
</evidence>
<feature type="domain" description="Aspartate/ornithine carbamoyltransferase carbamoyl-P binding" evidence="6">
    <location>
        <begin position="3"/>
        <end position="140"/>
    </location>
</feature>
<evidence type="ECO:0000256" key="2">
    <source>
        <dbReference type="ARBA" id="ARBA00013007"/>
    </source>
</evidence>
<evidence type="ECO:0000256" key="4">
    <source>
        <dbReference type="ARBA" id="ARBA00048772"/>
    </source>
</evidence>
<keyword evidence="3" id="KW-0808">Transferase</keyword>
<dbReference type="InterPro" id="IPR036901">
    <property type="entry name" value="Asp/Orn_carbamoylTrfase_sf"/>
</dbReference>
<name>A0A382FV75_9ZZZZ</name>
<dbReference type="InterPro" id="IPR002292">
    <property type="entry name" value="Orn/put_carbamltrans"/>
</dbReference>
<evidence type="ECO:0000313" key="7">
    <source>
        <dbReference type="EMBL" id="SVB66948.1"/>
    </source>
</evidence>
<dbReference type="InterPro" id="IPR006130">
    <property type="entry name" value="Asp/Orn_carbamoylTrfase"/>
</dbReference>
<dbReference type="FunFam" id="3.40.50.1370:FF:000008">
    <property type="entry name" value="Ornithine carbamoyltransferase"/>
    <property type="match status" value="1"/>
</dbReference>
<dbReference type="PANTHER" id="PTHR45753:SF3">
    <property type="entry name" value="ORNITHINE TRANSCARBAMYLASE, MITOCHONDRIAL"/>
    <property type="match status" value="1"/>
</dbReference>
<evidence type="ECO:0000259" key="5">
    <source>
        <dbReference type="Pfam" id="PF00185"/>
    </source>
</evidence>
<dbReference type="PRINTS" id="PR00102">
    <property type="entry name" value="OTCASE"/>
</dbReference>
<reference evidence="7" key="1">
    <citation type="submission" date="2018-05" db="EMBL/GenBank/DDBJ databases">
        <authorList>
            <person name="Lanie J.A."/>
            <person name="Ng W.-L."/>
            <person name="Kazmierczak K.M."/>
            <person name="Andrzejewski T.M."/>
            <person name="Davidsen T.M."/>
            <person name="Wayne K.J."/>
            <person name="Tettelin H."/>
            <person name="Glass J.I."/>
            <person name="Rusch D."/>
            <person name="Podicherti R."/>
            <person name="Tsui H.-C.T."/>
            <person name="Winkler M.E."/>
        </authorList>
    </citation>
    <scope>NUCLEOTIDE SEQUENCE</scope>
</reference>
<evidence type="ECO:0000259" key="6">
    <source>
        <dbReference type="Pfam" id="PF02729"/>
    </source>
</evidence>
<comment type="catalytic activity">
    <reaction evidence="4">
        <text>carbamoyl phosphate + L-ornithine = L-citrulline + phosphate + H(+)</text>
        <dbReference type="Rhea" id="RHEA:19513"/>
        <dbReference type="ChEBI" id="CHEBI:15378"/>
        <dbReference type="ChEBI" id="CHEBI:43474"/>
        <dbReference type="ChEBI" id="CHEBI:46911"/>
        <dbReference type="ChEBI" id="CHEBI:57743"/>
        <dbReference type="ChEBI" id="CHEBI:58228"/>
        <dbReference type="EC" id="2.1.3.3"/>
    </reaction>
</comment>
<dbReference type="PRINTS" id="PR00100">
    <property type="entry name" value="AOTCASE"/>
</dbReference>
<dbReference type="GO" id="GO:0019240">
    <property type="term" value="P:citrulline biosynthetic process"/>
    <property type="evidence" value="ECO:0007669"/>
    <property type="project" value="TreeGrafter"/>
</dbReference>